<feature type="domain" description="Nephrocystin 3-like N-terminal" evidence="3">
    <location>
        <begin position="231"/>
        <end position="384"/>
    </location>
</feature>
<dbReference type="InterPro" id="IPR056884">
    <property type="entry name" value="NPHP3-like_N"/>
</dbReference>
<organism evidence="4 5">
    <name type="scientific">Aaosphaeria arxii CBS 175.79</name>
    <dbReference type="NCBI Taxonomy" id="1450172"/>
    <lineage>
        <taxon>Eukaryota</taxon>
        <taxon>Fungi</taxon>
        <taxon>Dikarya</taxon>
        <taxon>Ascomycota</taxon>
        <taxon>Pezizomycotina</taxon>
        <taxon>Dothideomycetes</taxon>
        <taxon>Pleosporomycetidae</taxon>
        <taxon>Pleosporales</taxon>
        <taxon>Pleosporales incertae sedis</taxon>
        <taxon>Aaosphaeria</taxon>
    </lineage>
</organism>
<dbReference type="OrthoDB" id="195446at2759"/>
<accession>A0A6A5XC25</accession>
<protein>
    <recommendedName>
        <fullName evidence="3">Nephrocystin 3-like N-terminal domain-containing protein</fullName>
    </recommendedName>
</protein>
<feature type="coiled-coil region" evidence="2">
    <location>
        <begin position="151"/>
        <end position="192"/>
    </location>
</feature>
<dbReference type="SUPFAM" id="SSF52540">
    <property type="entry name" value="P-loop containing nucleoside triphosphate hydrolases"/>
    <property type="match status" value="1"/>
</dbReference>
<evidence type="ECO:0000259" key="3">
    <source>
        <dbReference type="Pfam" id="PF24883"/>
    </source>
</evidence>
<dbReference type="PANTHER" id="PTHR10039:SF15">
    <property type="entry name" value="NACHT DOMAIN-CONTAINING PROTEIN"/>
    <property type="match status" value="1"/>
</dbReference>
<gene>
    <name evidence="4" type="ORF">BU24DRAFT_414117</name>
</gene>
<evidence type="ECO:0000313" key="4">
    <source>
        <dbReference type="EMBL" id="KAF2010542.1"/>
    </source>
</evidence>
<dbReference type="GeneID" id="54283591"/>
<dbReference type="Pfam" id="PF24883">
    <property type="entry name" value="NPHP3_N"/>
    <property type="match status" value="1"/>
</dbReference>
<proteinExistence type="predicted"/>
<evidence type="ECO:0000256" key="1">
    <source>
        <dbReference type="ARBA" id="ARBA00022737"/>
    </source>
</evidence>
<keyword evidence="2" id="KW-0175">Coiled coil</keyword>
<sequence>MDVMEGLQNANVQCYKMDPIKITTSITAILADTQTVLGYLKDAKDAPEERKRYTAEIINLRTLLFDIEDHVKWADITQLGYTAVQALTVKDGPLDQFKQALEMMQGDRQGREGDTLVWKFEKEDIASIFNRMERLKSLLQLALPEANFKLLKSITSDIESVRDNMRDIRDNMRDIRDNMRDIRDNMRDIRANLEKVLQYQEDYKHRRLVEWISPSKYPSQHWDIMKRRVEGTGQWFLDAPETAKWLTEVNGTLFCTGMPGAGKTMIAAIVIDHLQRSTRHNLDGLAYVFCNYKLRKEQDAQSMLAAILQQLVRARPSAAEPAEQLHKRCTLRGTPPLLDEIYSALQVIDALDECRENVRDTRAFLAKLQALQAGRDLRLMVTSRFIPWIEKLFGEATKLVIRANEEDVKRLVADRLPDCIERNKRSEELKVMAQAKIVEAADGMFLLARLHADSLSEMISELEFVEYLEEIYNDSTAIDAAYKDTMARIGGN</sequence>
<dbReference type="AlphaFoldDB" id="A0A6A5XC25"/>
<reference evidence="4" key="1">
    <citation type="journal article" date="2020" name="Stud. Mycol.">
        <title>101 Dothideomycetes genomes: a test case for predicting lifestyles and emergence of pathogens.</title>
        <authorList>
            <person name="Haridas S."/>
            <person name="Albert R."/>
            <person name="Binder M."/>
            <person name="Bloem J."/>
            <person name="Labutti K."/>
            <person name="Salamov A."/>
            <person name="Andreopoulos B."/>
            <person name="Baker S."/>
            <person name="Barry K."/>
            <person name="Bills G."/>
            <person name="Bluhm B."/>
            <person name="Cannon C."/>
            <person name="Castanera R."/>
            <person name="Culley D."/>
            <person name="Daum C."/>
            <person name="Ezra D."/>
            <person name="Gonzalez J."/>
            <person name="Henrissat B."/>
            <person name="Kuo A."/>
            <person name="Liang C."/>
            <person name="Lipzen A."/>
            <person name="Lutzoni F."/>
            <person name="Magnuson J."/>
            <person name="Mondo S."/>
            <person name="Nolan M."/>
            <person name="Ohm R."/>
            <person name="Pangilinan J."/>
            <person name="Park H.-J."/>
            <person name="Ramirez L."/>
            <person name="Alfaro M."/>
            <person name="Sun H."/>
            <person name="Tritt A."/>
            <person name="Yoshinaga Y."/>
            <person name="Zwiers L.-H."/>
            <person name="Turgeon B."/>
            <person name="Goodwin S."/>
            <person name="Spatafora J."/>
            <person name="Crous P."/>
            <person name="Grigoriev I."/>
        </authorList>
    </citation>
    <scope>NUCLEOTIDE SEQUENCE</scope>
    <source>
        <strain evidence="4">CBS 175.79</strain>
    </source>
</reference>
<dbReference type="InterPro" id="IPR027417">
    <property type="entry name" value="P-loop_NTPase"/>
</dbReference>
<keyword evidence="5" id="KW-1185">Reference proteome</keyword>
<dbReference type="Proteomes" id="UP000799778">
    <property type="component" value="Unassembled WGS sequence"/>
</dbReference>
<dbReference type="EMBL" id="ML978076">
    <property type="protein sequence ID" value="KAF2010542.1"/>
    <property type="molecule type" value="Genomic_DNA"/>
</dbReference>
<dbReference type="Gene3D" id="3.40.50.300">
    <property type="entry name" value="P-loop containing nucleotide triphosphate hydrolases"/>
    <property type="match status" value="1"/>
</dbReference>
<evidence type="ECO:0000313" key="5">
    <source>
        <dbReference type="Proteomes" id="UP000799778"/>
    </source>
</evidence>
<name>A0A6A5XC25_9PLEO</name>
<dbReference type="PANTHER" id="PTHR10039">
    <property type="entry name" value="AMELOGENIN"/>
    <property type="match status" value="1"/>
</dbReference>
<dbReference type="RefSeq" id="XP_033378881.1">
    <property type="nucleotide sequence ID" value="XM_033526194.1"/>
</dbReference>
<keyword evidence="1" id="KW-0677">Repeat</keyword>
<evidence type="ECO:0000256" key="2">
    <source>
        <dbReference type="SAM" id="Coils"/>
    </source>
</evidence>